<dbReference type="InterPro" id="IPR003423">
    <property type="entry name" value="OMP_efflux"/>
</dbReference>
<accession>A0A1V9EXY8</accession>
<evidence type="ECO:0000256" key="7">
    <source>
        <dbReference type="ARBA" id="ARBA00023237"/>
    </source>
</evidence>
<keyword evidence="10" id="KW-1185">Reference proteome</keyword>
<keyword evidence="7" id="KW-0998">Cell outer membrane</keyword>
<dbReference type="GO" id="GO:0015288">
    <property type="term" value="F:porin activity"/>
    <property type="evidence" value="ECO:0007669"/>
    <property type="project" value="TreeGrafter"/>
</dbReference>
<feature type="signal peptide" evidence="8">
    <location>
        <begin position="1"/>
        <end position="21"/>
    </location>
</feature>
<proteinExistence type="inferred from homology"/>
<comment type="caution">
    <text evidence="9">The sequence shown here is derived from an EMBL/GenBank/DDBJ whole genome shotgun (WGS) entry which is preliminary data.</text>
</comment>
<dbReference type="Pfam" id="PF02321">
    <property type="entry name" value="OEP"/>
    <property type="match status" value="2"/>
</dbReference>
<protein>
    <submittedName>
        <fullName evidence="9">Transporter</fullName>
    </submittedName>
</protein>
<evidence type="ECO:0000313" key="9">
    <source>
        <dbReference type="EMBL" id="OQP50774.1"/>
    </source>
</evidence>
<evidence type="ECO:0000256" key="6">
    <source>
        <dbReference type="ARBA" id="ARBA00023136"/>
    </source>
</evidence>
<keyword evidence="5" id="KW-0812">Transmembrane</keyword>
<keyword evidence="3" id="KW-0813">Transport</keyword>
<feature type="chain" id="PRO_5010717087" evidence="8">
    <location>
        <begin position="22"/>
        <end position="443"/>
    </location>
</feature>
<dbReference type="STRING" id="354355.SAMN05660816_00389"/>
<keyword evidence="4" id="KW-1134">Transmembrane beta strand</keyword>
<dbReference type="GO" id="GO:0015562">
    <property type="term" value="F:efflux transmembrane transporter activity"/>
    <property type="evidence" value="ECO:0007669"/>
    <property type="project" value="InterPro"/>
</dbReference>
<dbReference type="SUPFAM" id="SSF56954">
    <property type="entry name" value="Outer membrane efflux proteins (OEP)"/>
    <property type="match status" value="1"/>
</dbReference>
<dbReference type="OrthoDB" id="9811587at2"/>
<evidence type="ECO:0000256" key="2">
    <source>
        <dbReference type="ARBA" id="ARBA00007613"/>
    </source>
</evidence>
<keyword evidence="6" id="KW-0472">Membrane</keyword>
<sequence length="443" mass="48746">MLKYFLLIAGLLPGLFTPLHAQDTTAGPLKWDLQTCLEYAKKNNITIRDLRWSARSSEQDLLQARAAKLPSLSATLTQSVVNSNNANPVVGGFQTQANASGNYGVSSNLIVYNGGFLNNDVKQKNMLLESAQLNVQAAENDITLQITQAYLNILLQKENITYLQELVGSSESQLKLGKQRFDAGSLSRKDYLQLEATLANDKYNLTTAINAHRTNLITLKQILQLPSSTGFDVIQPDTLVTNQAVVSLPEAENAAVSSRPEVKVGELGVKSAEVGLDKSRAGALPVISVGAGLSSGYSDNNDLKYFNQINNNFYQRLGVTVAIPIFANRVNKSNIERSKIQIEQAKLSLQGTKTTLDQAVEQAYISVLNSQAQLEAAESQWKTNQESFHITNEQMRLGAFNTIDLLTQKNLYVQALQAYVQAKYNTILNKKIYEFYTGMPVSL</sequence>
<dbReference type="Proteomes" id="UP000192610">
    <property type="component" value="Unassembled WGS sequence"/>
</dbReference>
<dbReference type="PANTHER" id="PTHR30026:SF20">
    <property type="entry name" value="OUTER MEMBRANE PROTEIN TOLC"/>
    <property type="match status" value="1"/>
</dbReference>
<dbReference type="AlphaFoldDB" id="A0A1V9EXY8"/>
<dbReference type="GO" id="GO:0009279">
    <property type="term" value="C:cell outer membrane"/>
    <property type="evidence" value="ECO:0007669"/>
    <property type="project" value="UniProtKB-SubCell"/>
</dbReference>
<dbReference type="EMBL" id="LVXG01000012">
    <property type="protein sequence ID" value="OQP50774.1"/>
    <property type="molecule type" value="Genomic_DNA"/>
</dbReference>
<gene>
    <name evidence="9" type="ORF">A4H97_02775</name>
</gene>
<organism evidence="9 10">
    <name type="scientific">Niastella yeongjuensis</name>
    <dbReference type="NCBI Taxonomy" id="354355"/>
    <lineage>
        <taxon>Bacteria</taxon>
        <taxon>Pseudomonadati</taxon>
        <taxon>Bacteroidota</taxon>
        <taxon>Chitinophagia</taxon>
        <taxon>Chitinophagales</taxon>
        <taxon>Chitinophagaceae</taxon>
        <taxon>Niastella</taxon>
    </lineage>
</organism>
<evidence type="ECO:0000256" key="1">
    <source>
        <dbReference type="ARBA" id="ARBA00004442"/>
    </source>
</evidence>
<comment type="similarity">
    <text evidence="2">Belongs to the outer membrane factor (OMF) (TC 1.B.17) family.</text>
</comment>
<dbReference type="Gene3D" id="1.20.1600.10">
    <property type="entry name" value="Outer membrane efflux proteins (OEP)"/>
    <property type="match status" value="1"/>
</dbReference>
<evidence type="ECO:0000256" key="5">
    <source>
        <dbReference type="ARBA" id="ARBA00022692"/>
    </source>
</evidence>
<dbReference type="GO" id="GO:1990281">
    <property type="term" value="C:efflux pump complex"/>
    <property type="evidence" value="ECO:0007669"/>
    <property type="project" value="TreeGrafter"/>
</dbReference>
<name>A0A1V9EXY8_9BACT</name>
<evidence type="ECO:0000313" key="10">
    <source>
        <dbReference type="Proteomes" id="UP000192610"/>
    </source>
</evidence>
<evidence type="ECO:0000256" key="3">
    <source>
        <dbReference type="ARBA" id="ARBA00022448"/>
    </source>
</evidence>
<dbReference type="RefSeq" id="WP_081199168.1">
    <property type="nucleotide sequence ID" value="NZ_FOCZ01000001.1"/>
</dbReference>
<comment type="subcellular location">
    <subcellularLocation>
        <location evidence="1">Cell outer membrane</location>
    </subcellularLocation>
</comment>
<evidence type="ECO:0000256" key="8">
    <source>
        <dbReference type="SAM" id="SignalP"/>
    </source>
</evidence>
<dbReference type="InterPro" id="IPR051906">
    <property type="entry name" value="TolC-like"/>
</dbReference>
<dbReference type="PANTHER" id="PTHR30026">
    <property type="entry name" value="OUTER MEMBRANE PROTEIN TOLC"/>
    <property type="match status" value="1"/>
</dbReference>
<evidence type="ECO:0000256" key="4">
    <source>
        <dbReference type="ARBA" id="ARBA00022452"/>
    </source>
</evidence>
<keyword evidence="8" id="KW-0732">Signal</keyword>
<reference evidence="10" key="1">
    <citation type="submission" date="2016-04" db="EMBL/GenBank/DDBJ databases">
        <authorList>
            <person name="Chen L."/>
            <person name="Zhuang W."/>
            <person name="Wang G."/>
        </authorList>
    </citation>
    <scope>NUCLEOTIDE SEQUENCE [LARGE SCALE GENOMIC DNA]</scope>
    <source>
        <strain evidence="10">17621</strain>
    </source>
</reference>